<dbReference type="PROSITE" id="PS50110">
    <property type="entry name" value="RESPONSE_REGULATORY"/>
    <property type="match status" value="1"/>
</dbReference>
<organism evidence="3">
    <name type="scientific">uncultured Desulfobacterium sp</name>
    <dbReference type="NCBI Taxonomy" id="201089"/>
    <lineage>
        <taxon>Bacteria</taxon>
        <taxon>Pseudomonadati</taxon>
        <taxon>Thermodesulfobacteriota</taxon>
        <taxon>Desulfobacteria</taxon>
        <taxon>Desulfobacterales</taxon>
        <taxon>Desulfobacteriaceae</taxon>
        <taxon>Desulfobacterium</taxon>
        <taxon>environmental samples</taxon>
    </lineage>
</organism>
<dbReference type="InterPro" id="IPR001789">
    <property type="entry name" value="Sig_transdc_resp-reg_receiver"/>
</dbReference>
<dbReference type="SUPFAM" id="SSF52172">
    <property type="entry name" value="CheY-like"/>
    <property type="match status" value="1"/>
</dbReference>
<dbReference type="Gene3D" id="3.40.50.2300">
    <property type="match status" value="1"/>
</dbReference>
<keyword evidence="1" id="KW-0597">Phosphoprotein</keyword>
<evidence type="ECO:0000259" key="2">
    <source>
        <dbReference type="PROSITE" id="PS50110"/>
    </source>
</evidence>
<feature type="modified residue" description="4-aspartylphosphate" evidence="1">
    <location>
        <position position="53"/>
    </location>
</feature>
<evidence type="ECO:0000256" key="1">
    <source>
        <dbReference type="PROSITE-ProRule" id="PRU00169"/>
    </source>
</evidence>
<dbReference type="CDD" id="cd00156">
    <property type="entry name" value="REC"/>
    <property type="match status" value="1"/>
</dbReference>
<accession>A0A445MRP1</accession>
<proteinExistence type="predicted"/>
<dbReference type="AlphaFoldDB" id="A0A445MRP1"/>
<protein>
    <recommendedName>
        <fullName evidence="2">Response regulatory domain-containing protein</fullName>
    </recommendedName>
</protein>
<reference evidence="3" key="1">
    <citation type="submission" date="2018-01" db="EMBL/GenBank/DDBJ databases">
        <authorList>
            <person name="Regsiter A."/>
            <person name="William W."/>
        </authorList>
    </citation>
    <scope>NUCLEOTIDE SEQUENCE</scope>
    <source>
        <strain evidence="3">TRIP AH-1</strain>
    </source>
</reference>
<dbReference type="EMBL" id="OJIN01000019">
    <property type="protein sequence ID" value="SPD72071.1"/>
    <property type="molecule type" value="Genomic_DNA"/>
</dbReference>
<evidence type="ECO:0000313" key="3">
    <source>
        <dbReference type="EMBL" id="SPD72071.1"/>
    </source>
</evidence>
<dbReference type="GO" id="GO:0000160">
    <property type="term" value="P:phosphorelay signal transduction system"/>
    <property type="evidence" value="ECO:0007669"/>
    <property type="project" value="InterPro"/>
</dbReference>
<feature type="domain" description="Response regulatory" evidence="2">
    <location>
        <begin position="3"/>
        <end position="121"/>
    </location>
</feature>
<sequence length="127" mass="14092">MLKLLIVTTDRDKLFDFASALLRHEDVELAWADSGRQALDMVSRMPVDLVVTDENLGDMTGLKLALRLLSINPMVNCSAISSLSEEEFHEASEGLGLLAHHPPQPKGEDAEGLLTRLREIKNLMKQV</sequence>
<dbReference type="InterPro" id="IPR011006">
    <property type="entry name" value="CheY-like_superfamily"/>
</dbReference>
<name>A0A445MRP1_9BACT</name>
<gene>
    <name evidence="3" type="ORF">PITCH_A1150106</name>
</gene>
<dbReference type="Pfam" id="PF00072">
    <property type="entry name" value="Response_reg"/>
    <property type="match status" value="1"/>
</dbReference>